<dbReference type="Proteomes" id="UP001174909">
    <property type="component" value="Unassembled WGS sequence"/>
</dbReference>
<evidence type="ECO:0000313" key="2">
    <source>
        <dbReference type="Proteomes" id="UP001174909"/>
    </source>
</evidence>
<reference evidence="1" key="1">
    <citation type="submission" date="2023-03" db="EMBL/GenBank/DDBJ databases">
        <authorList>
            <person name="Steffen K."/>
            <person name="Cardenas P."/>
        </authorList>
    </citation>
    <scope>NUCLEOTIDE SEQUENCE</scope>
</reference>
<proteinExistence type="predicted"/>
<keyword evidence="2" id="KW-1185">Reference proteome</keyword>
<sequence>MLLEEIIVFGSFRGYCSPDTPTGESCGEEDSAAGCMASVDTESDDDCMASAGGSVSIAGSSCSAVIFSLFSSVFSLAVSFSPTSCGLSFACVPFVSPSSSSSPFTS</sequence>
<accession>A0AA35TUH0</accession>
<name>A0AA35TUH0_GEOBA</name>
<feature type="non-terminal residue" evidence="1">
    <location>
        <position position="106"/>
    </location>
</feature>
<evidence type="ECO:0000313" key="1">
    <source>
        <dbReference type="EMBL" id="CAI8054688.1"/>
    </source>
</evidence>
<dbReference type="AlphaFoldDB" id="A0AA35TUH0"/>
<organism evidence="1 2">
    <name type="scientific">Geodia barretti</name>
    <name type="common">Barrett's horny sponge</name>
    <dbReference type="NCBI Taxonomy" id="519541"/>
    <lineage>
        <taxon>Eukaryota</taxon>
        <taxon>Metazoa</taxon>
        <taxon>Porifera</taxon>
        <taxon>Demospongiae</taxon>
        <taxon>Heteroscleromorpha</taxon>
        <taxon>Tetractinellida</taxon>
        <taxon>Astrophorina</taxon>
        <taxon>Geodiidae</taxon>
        <taxon>Geodia</taxon>
    </lineage>
</organism>
<protein>
    <submittedName>
        <fullName evidence="1">Uncharacterized protein</fullName>
    </submittedName>
</protein>
<comment type="caution">
    <text evidence="1">The sequence shown here is derived from an EMBL/GenBank/DDBJ whole genome shotgun (WGS) entry which is preliminary data.</text>
</comment>
<dbReference type="EMBL" id="CASHTH010004204">
    <property type="protein sequence ID" value="CAI8054688.1"/>
    <property type="molecule type" value="Genomic_DNA"/>
</dbReference>
<gene>
    <name evidence="1" type="ORF">GBAR_LOCUS29830</name>
</gene>